<keyword evidence="3 15" id="KW-0812">Transmembrane</keyword>
<dbReference type="Gene3D" id="2.60.40.10">
    <property type="entry name" value="Immunoglobulins"/>
    <property type="match status" value="1"/>
</dbReference>
<feature type="region of interest" description="Disordered" evidence="14">
    <location>
        <begin position="889"/>
        <end position="1090"/>
    </location>
</feature>
<reference evidence="18 19" key="1">
    <citation type="submission" date="2019-04" db="EMBL/GenBank/DDBJ databases">
        <title>Chromosome genome assembly for Takifugu flavidus.</title>
        <authorList>
            <person name="Xiao S."/>
        </authorList>
    </citation>
    <scope>NUCLEOTIDE SEQUENCE [LARGE SCALE GENOMIC DNA]</scope>
    <source>
        <strain evidence="18">HTHZ2018</strain>
        <tissue evidence="18">Muscle</tissue>
    </source>
</reference>
<dbReference type="SMART" id="SM00408">
    <property type="entry name" value="IGc2"/>
    <property type="match status" value="1"/>
</dbReference>
<gene>
    <name evidence="18" type="ORF">D4764_16G0008590</name>
</gene>
<keyword evidence="7" id="KW-0770">Synapse</keyword>
<evidence type="ECO:0000256" key="1">
    <source>
        <dbReference type="ARBA" id="ARBA00004479"/>
    </source>
</evidence>
<evidence type="ECO:0000256" key="14">
    <source>
        <dbReference type="SAM" id="MobiDB-lite"/>
    </source>
</evidence>
<evidence type="ECO:0000256" key="16">
    <source>
        <dbReference type="SAM" id="SignalP"/>
    </source>
</evidence>
<comment type="similarity">
    <text evidence="13">Belongs to the LRFN family.</text>
</comment>
<dbReference type="PANTHER" id="PTHR45842">
    <property type="entry name" value="SYNAPTIC ADHESION-LIKE MOLECULE SALM"/>
    <property type="match status" value="1"/>
</dbReference>
<keyword evidence="19" id="KW-1185">Reference proteome</keyword>
<dbReference type="InterPro" id="IPR003599">
    <property type="entry name" value="Ig_sub"/>
</dbReference>
<dbReference type="InterPro" id="IPR001611">
    <property type="entry name" value="Leu-rich_rpt"/>
</dbReference>
<keyword evidence="4 16" id="KW-0732">Signal</keyword>
<keyword evidence="6 15" id="KW-1133">Transmembrane helix</keyword>
<evidence type="ECO:0000256" key="13">
    <source>
        <dbReference type="ARBA" id="ARBA00038433"/>
    </source>
</evidence>
<dbReference type="PROSITE" id="PS51450">
    <property type="entry name" value="LRR"/>
    <property type="match status" value="2"/>
</dbReference>
<sequence>MERLLLCVMLAVAMAVRAQICPKRCVCQILSPNLATLCAKKGLLFVPPNIDRHTVELRLADNFVTSRGVHIQSLMAGDKPGFLSYRTESASVFPDDALLKAHSESPKQLKALLTALLERLVCSPNKADVKRKDFANMTRLVDLTLSRNTISFITPYAFADLENLRALHLNSNRLTRIGNDTFIGMSKLHHLILNNNQLMMIHQGAFNDLLALEELDLSYNNLDSIPWEAIQKMTSLHTLSLDHNMLDFIPEGTFSLLQKLNRLDVTSNKLQKLPPDPLFQRAQVLATSGVLTPFTFALSFGGNPLHCNCELLWLRRLNRDDDLETCASPQHLSGRYFWSIPEEEFLCEPPLITRFSHEMRVLEGQRVTLRCKARGDPEPVIHWISPEGKLVSNSSRTLVYTNGTLDILISTVKDTGSFTCISSNPAGEAHQTVDLVIIKLPHISNNTNNIQEPDPGSSDISTSTRGGANGSNVTADVKGGGDKRVVTAEATSSTALIKFNFQRNIPGIRMFQIQYNGSQDDSLVYREYWEHMEVQCRVVSSVIQRSLLGSRVLAEHRGGRRAGEWTKDGRSDRMSARREGVSRRGGDSRVHEAACRLRIQSFYWYIHPAMLTFWVCSASATAQKEIEPLAPPIAPGQGRVKGRMMLVTFFHLTCQSTCSLWLLHLNGFIDQPAAVATGAVKLAIKQPQVVPIVVPNRSSTRLSPGSRMIPPSSKNFLVNNLAAGTQYDLCVLAIYDDVITSLTATRVVGCVQFTTESEYMRCHFMQSQVLGGTMIIIIGGIIVASVLIFIIILMIRYKVCNPGEGGKGVSMSMTNVHSQTNGQQSQTCTVTPSASKHGAIGSDELSGSSKKRGGAAGGGGKDAQSSDSSLRDCAAATSVLSQSWAARSLTAEDREDRGQPGGTSPGAASLNKPKRKPAPSKPGSACSAPPAAVENPPSSSHRPPSSSTSSTAASSMLLPSATPLENHNTNRNNSTSLNQTPPPLTPSPFSSPHATPSPVPSTRFRETPVLRRAPRPSTKYQTLPVEEEGQSKARRRYSLSEGGSSKTPPALQGGRAGTAPKIGRIMRSKRSQSMSGMLLPKDGDADSDKARCDSDWILESTV</sequence>
<keyword evidence="5" id="KW-0677">Repeat</keyword>
<dbReference type="EMBL" id="RHFK02000008">
    <property type="protein sequence ID" value="TWW72362.1"/>
    <property type="molecule type" value="Genomic_DNA"/>
</dbReference>
<evidence type="ECO:0000256" key="6">
    <source>
        <dbReference type="ARBA" id="ARBA00022989"/>
    </source>
</evidence>
<keyword evidence="9" id="KW-1015">Disulfide bond</keyword>
<feature type="domain" description="Ig-like" evidence="17">
    <location>
        <begin position="350"/>
        <end position="434"/>
    </location>
</feature>
<evidence type="ECO:0000256" key="4">
    <source>
        <dbReference type="ARBA" id="ARBA00022729"/>
    </source>
</evidence>
<dbReference type="InterPro" id="IPR007110">
    <property type="entry name" value="Ig-like_dom"/>
</dbReference>
<dbReference type="AlphaFoldDB" id="A0A5C6NXY8"/>
<comment type="subcellular location">
    <subcellularLocation>
        <location evidence="1">Membrane</location>
        <topology evidence="1">Single-pass type I membrane protein</topology>
    </subcellularLocation>
    <subcellularLocation>
        <location evidence="12">Synapse</location>
    </subcellularLocation>
</comment>
<keyword evidence="11" id="KW-0393">Immunoglobulin domain</keyword>
<evidence type="ECO:0000256" key="15">
    <source>
        <dbReference type="SAM" id="Phobius"/>
    </source>
</evidence>
<accession>A0A5C6NXY8</accession>
<dbReference type="FunFam" id="3.80.10.10:FF:000019">
    <property type="entry name" value="leucine-rich repeat and fibronectin type III domain-containing protein 1"/>
    <property type="match status" value="1"/>
</dbReference>
<comment type="caution">
    <text evidence="18">The sequence shown here is derived from an EMBL/GenBank/DDBJ whole genome shotgun (WGS) entry which is preliminary data.</text>
</comment>
<dbReference type="SUPFAM" id="SSF52058">
    <property type="entry name" value="L domain-like"/>
    <property type="match status" value="1"/>
</dbReference>
<dbReference type="SMART" id="SM00082">
    <property type="entry name" value="LRRCT"/>
    <property type="match status" value="1"/>
</dbReference>
<feature type="region of interest" description="Disordered" evidence="14">
    <location>
        <begin position="810"/>
        <end position="870"/>
    </location>
</feature>
<keyword evidence="2" id="KW-0433">Leucine-rich repeat</keyword>
<evidence type="ECO:0000256" key="9">
    <source>
        <dbReference type="ARBA" id="ARBA00023157"/>
    </source>
</evidence>
<dbReference type="SMART" id="SM00409">
    <property type="entry name" value="IG"/>
    <property type="match status" value="1"/>
</dbReference>
<dbReference type="Gene3D" id="3.80.10.10">
    <property type="entry name" value="Ribonuclease Inhibitor"/>
    <property type="match status" value="2"/>
</dbReference>
<organism evidence="18 19">
    <name type="scientific">Takifugu flavidus</name>
    <name type="common">sansaifugu</name>
    <dbReference type="NCBI Taxonomy" id="433684"/>
    <lineage>
        <taxon>Eukaryota</taxon>
        <taxon>Metazoa</taxon>
        <taxon>Chordata</taxon>
        <taxon>Craniata</taxon>
        <taxon>Vertebrata</taxon>
        <taxon>Euteleostomi</taxon>
        <taxon>Actinopterygii</taxon>
        <taxon>Neopterygii</taxon>
        <taxon>Teleostei</taxon>
        <taxon>Neoteleostei</taxon>
        <taxon>Acanthomorphata</taxon>
        <taxon>Eupercaria</taxon>
        <taxon>Tetraodontiformes</taxon>
        <taxon>Tetradontoidea</taxon>
        <taxon>Tetraodontidae</taxon>
        <taxon>Takifugu</taxon>
    </lineage>
</organism>
<evidence type="ECO:0000256" key="8">
    <source>
        <dbReference type="ARBA" id="ARBA00023136"/>
    </source>
</evidence>
<dbReference type="GO" id="GO:0045202">
    <property type="term" value="C:synapse"/>
    <property type="evidence" value="ECO:0007669"/>
    <property type="project" value="UniProtKB-SubCell"/>
</dbReference>
<feature type="compositionally biased region" description="Basic and acidic residues" evidence="14">
    <location>
        <begin position="1081"/>
        <end position="1090"/>
    </location>
</feature>
<feature type="region of interest" description="Disordered" evidence="14">
    <location>
        <begin position="559"/>
        <end position="584"/>
    </location>
</feature>
<evidence type="ECO:0000313" key="19">
    <source>
        <dbReference type="Proteomes" id="UP000324091"/>
    </source>
</evidence>
<dbReference type="Proteomes" id="UP000324091">
    <property type="component" value="Chromosome 16"/>
</dbReference>
<evidence type="ECO:0000259" key="17">
    <source>
        <dbReference type="PROSITE" id="PS50835"/>
    </source>
</evidence>
<dbReference type="PROSITE" id="PS50835">
    <property type="entry name" value="IG_LIKE"/>
    <property type="match status" value="1"/>
</dbReference>
<protein>
    <submittedName>
        <fullName evidence="18">Leucine-rich repeat and fibronectin type-III domain-containing protein 5</fullName>
    </submittedName>
</protein>
<dbReference type="GO" id="GO:0016020">
    <property type="term" value="C:membrane"/>
    <property type="evidence" value="ECO:0007669"/>
    <property type="project" value="UniProtKB-SubCell"/>
</dbReference>
<evidence type="ECO:0000256" key="11">
    <source>
        <dbReference type="ARBA" id="ARBA00023319"/>
    </source>
</evidence>
<dbReference type="InterPro" id="IPR013783">
    <property type="entry name" value="Ig-like_fold"/>
</dbReference>
<dbReference type="CDD" id="cd05764">
    <property type="entry name" value="IgI_SALM5_like"/>
    <property type="match status" value="1"/>
</dbReference>
<name>A0A5C6NXY8_9TELE</name>
<evidence type="ECO:0000256" key="5">
    <source>
        <dbReference type="ARBA" id="ARBA00022737"/>
    </source>
</evidence>
<feature type="signal peptide" evidence="16">
    <location>
        <begin position="1"/>
        <end position="18"/>
    </location>
</feature>
<proteinExistence type="inferred from homology"/>
<dbReference type="InterPro" id="IPR050467">
    <property type="entry name" value="LRFN"/>
</dbReference>
<evidence type="ECO:0000256" key="12">
    <source>
        <dbReference type="ARBA" id="ARBA00034103"/>
    </source>
</evidence>
<evidence type="ECO:0000313" key="18">
    <source>
        <dbReference type="EMBL" id="TWW72362.1"/>
    </source>
</evidence>
<feature type="compositionally biased region" description="Low complexity" evidence="14">
    <location>
        <begin position="936"/>
        <end position="964"/>
    </location>
</feature>
<dbReference type="InterPro" id="IPR003591">
    <property type="entry name" value="Leu-rich_rpt_typical-subtyp"/>
</dbReference>
<evidence type="ECO:0000256" key="7">
    <source>
        <dbReference type="ARBA" id="ARBA00023018"/>
    </source>
</evidence>
<feature type="compositionally biased region" description="Polar residues" evidence="14">
    <location>
        <begin position="458"/>
        <end position="474"/>
    </location>
</feature>
<feature type="transmembrane region" description="Helical" evidence="15">
    <location>
        <begin position="769"/>
        <end position="795"/>
    </location>
</feature>
<dbReference type="Pfam" id="PF13927">
    <property type="entry name" value="Ig_3"/>
    <property type="match status" value="1"/>
</dbReference>
<evidence type="ECO:0000256" key="2">
    <source>
        <dbReference type="ARBA" id="ARBA00022614"/>
    </source>
</evidence>
<dbReference type="Pfam" id="PF13855">
    <property type="entry name" value="LRR_8"/>
    <property type="match status" value="2"/>
</dbReference>
<keyword evidence="8 15" id="KW-0472">Membrane</keyword>
<keyword evidence="10" id="KW-0325">Glycoprotein</keyword>
<dbReference type="FunFam" id="2.60.40.10:FF:000091">
    <property type="entry name" value="Leucine-rich repeat and fibronectin type III domain-containing protein 1"/>
    <property type="match status" value="1"/>
</dbReference>
<dbReference type="SUPFAM" id="SSF48726">
    <property type="entry name" value="Immunoglobulin"/>
    <property type="match status" value="1"/>
</dbReference>
<evidence type="ECO:0000256" key="10">
    <source>
        <dbReference type="ARBA" id="ARBA00023180"/>
    </source>
</evidence>
<dbReference type="InterPro" id="IPR032675">
    <property type="entry name" value="LRR_dom_sf"/>
</dbReference>
<dbReference type="SMART" id="SM00369">
    <property type="entry name" value="LRR_TYP"/>
    <property type="match status" value="6"/>
</dbReference>
<feature type="chain" id="PRO_5022743676" evidence="16">
    <location>
        <begin position="19"/>
        <end position="1102"/>
    </location>
</feature>
<evidence type="ECO:0000256" key="3">
    <source>
        <dbReference type="ARBA" id="ARBA00022692"/>
    </source>
</evidence>
<feature type="region of interest" description="Disordered" evidence="14">
    <location>
        <begin position="446"/>
        <end position="476"/>
    </location>
</feature>
<dbReference type="InterPro" id="IPR036179">
    <property type="entry name" value="Ig-like_dom_sf"/>
</dbReference>
<dbReference type="PANTHER" id="PTHR45842:SF10">
    <property type="entry name" value="LEUCINE-RICH REPEAT AND FIBRONECTIN TYPE-III DOMAIN-CONTAINING PROTEIN 5"/>
    <property type="match status" value="1"/>
</dbReference>
<dbReference type="InterPro" id="IPR003598">
    <property type="entry name" value="Ig_sub2"/>
</dbReference>
<dbReference type="InterPro" id="IPR000483">
    <property type="entry name" value="Cys-rich_flank_reg_C"/>
</dbReference>
<feature type="compositionally biased region" description="Polar residues" evidence="14">
    <location>
        <begin position="811"/>
        <end position="834"/>
    </location>
</feature>